<proteinExistence type="predicted"/>
<accession>A0A841PK53</accession>
<evidence type="ECO:0000256" key="1">
    <source>
        <dbReference type="ARBA" id="ARBA00022723"/>
    </source>
</evidence>
<sequence length="363" mass="41775">MKNFTVNGKADSPFLTWLTEGVIREFQTEGYQFQEEPGEDIKLVLNVIEPERPRHFRRKAQSTFVVTIVETEEEPEEVFKAAYPLLIRSLANHLMFVSHSDERSMVSFLTPEQGIYQMTYDPEEDENLFFQRIYERLEPLASSQLVINNDFYDDLYENLVNGNGITKQMFLYGKKLDDLNLLPAPFPLEEYLSSRDMRHLKKLYGLGGLSYGNLSSRENTDHFWMSASGIDKSNMKDIGRDILYITGYDEVNNSMKIRIPPKTTPRRASVDAIEHWMIYREHPDVGAIVHIHAWMDGIEATQTNYPCGTLELAETVAELVRQSEDPSRTVIGLKNHGLTITGTNLDDIFERIEGRVIPQIPML</sequence>
<dbReference type="Proteomes" id="UP000568839">
    <property type="component" value="Unassembled WGS sequence"/>
</dbReference>
<evidence type="ECO:0000259" key="3">
    <source>
        <dbReference type="SMART" id="SM01007"/>
    </source>
</evidence>
<dbReference type="GO" id="GO:0016832">
    <property type="term" value="F:aldehyde-lyase activity"/>
    <property type="evidence" value="ECO:0007669"/>
    <property type="project" value="TreeGrafter"/>
</dbReference>
<evidence type="ECO:0000313" key="4">
    <source>
        <dbReference type="EMBL" id="MBB6449109.1"/>
    </source>
</evidence>
<dbReference type="EMBL" id="JACHHJ010000001">
    <property type="protein sequence ID" value="MBB6449109.1"/>
    <property type="molecule type" value="Genomic_DNA"/>
</dbReference>
<dbReference type="InterPro" id="IPR036409">
    <property type="entry name" value="Aldolase_II/adducin_N_sf"/>
</dbReference>
<organism evidence="4 5">
    <name type="scientific">Geomicrobium halophilum</name>
    <dbReference type="NCBI Taxonomy" id="549000"/>
    <lineage>
        <taxon>Bacteria</taxon>
        <taxon>Bacillati</taxon>
        <taxon>Bacillota</taxon>
        <taxon>Bacilli</taxon>
        <taxon>Bacillales</taxon>
        <taxon>Geomicrobium</taxon>
    </lineage>
</organism>
<dbReference type="RefSeq" id="WP_184403029.1">
    <property type="nucleotide sequence ID" value="NZ_JACHHJ010000001.1"/>
</dbReference>
<reference evidence="4 5" key="1">
    <citation type="submission" date="2020-08" db="EMBL/GenBank/DDBJ databases">
        <title>Genomic Encyclopedia of Type Strains, Phase IV (KMG-IV): sequencing the most valuable type-strain genomes for metagenomic binning, comparative biology and taxonomic classification.</title>
        <authorList>
            <person name="Goeker M."/>
        </authorList>
    </citation>
    <scope>NUCLEOTIDE SEQUENCE [LARGE SCALE GENOMIC DNA]</scope>
    <source>
        <strain evidence="4 5">DSM 21769</strain>
    </source>
</reference>
<dbReference type="GO" id="GO:0046872">
    <property type="term" value="F:metal ion binding"/>
    <property type="evidence" value="ECO:0007669"/>
    <property type="project" value="UniProtKB-KW"/>
</dbReference>
<protein>
    <submittedName>
        <fullName evidence="4">Ribulose-5-phosphate 4-epimerase/fuculose-1-phosphate aldolase</fullName>
    </submittedName>
</protein>
<evidence type="ECO:0000256" key="2">
    <source>
        <dbReference type="ARBA" id="ARBA00023239"/>
    </source>
</evidence>
<evidence type="ECO:0000313" key="5">
    <source>
        <dbReference type="Proteomes" id="UP000568839"/>
    </source>
</evidence>
<feature type="domain" description="Class II aldolase/adducin N-terminal" evidence="3">
    <location>
        <begin position="195"/>
        <end position="360"/>
    </location>
</feature>
<dbReference type="SUPFAM" id="SSF53639">
    <property type="entry name" value="AraD/HMP-PK domain-like"/>
    <property type="match status" value="1"/>
</dbReference>
<dbReference type="AlphaFoldDB" id="A0A841PK53"/>
<dbReference type="GO" id="GO:0019323">
    <property type="term" value="P:pentose catabolic process"/>
    <property type="evidence" value="ECO:0007669"/>
    <property type="project" value="TreeGrafter"/>
</dbReference>
<keyword evidence="5" id="KW-1185">Reference proteome</keyword>
<dbReference type="GO" id="GO:0005829">
    <property type="term" value="C:cytosol"/>
    <property type="evidence" value="ECO:0007669"/>
    <property type="project" value="TreeGrafter"/>
</dbReference>
<comment type="caution">
    <text evidence="4">The sequence shown here is derived from an EMBL/GenBank/DDBJ whole genome shotgun (WGS) entry which is preliminary data.</text>
</comment>
<dbReference type="PANTHER" id="PTHR22789:SF0">
    <property type="entry name" value="3-OXO-TETRONATE 4-PHOSPHATE DECARBOXYLASE-RELATED"/>
    <property type="match status" value="1"/>
</dbReference>
<dbReference type="InterPro" id="IPR050197">
    <property type="entry name" value="Aldolase_class_II_sugar_metab"/>
</dbReference>
<dbReference type="Gene3D" id="3.40.225.10">
    <property type="entry name" value="Class II aldolase/adducin N-terminal domain"/>
    <property type="match status" value="1"/>
</dbReference>
<dbReference type="InterPro" id="IPR001303">
    <property type="entry name" value="Aldolase_II/adducin_N"/>
</dbReference>
<name>A0A841PK53_9BACL</name>
<dbReference type="PANTHER" id="PTHR22789">
    <property type="entry name" value="FUCULOSE PHOSPHATE ALDOLASE"/>
    <property type="match status" value="1"/>
</dbReference>
<dbReference type="SMART" id="SM01007">
    <property type="entry name" value="Aldolase_II"/>
    <property type="match status" value="1"/>
</dbReference>
<gene>
    <name evidence="4" type="ORF">HNR44_001058</name>
</gene>
<keyword evidence="1" id="KW-0479">Metal-binding</keyword>
<keyword evidence="2" id="KW-0456">Lyase</keyword>
<dbReference type="Pfam" id="PF00596">
    <property type="entry name" value="Aldolase_II"/>
    <property type="match status" value="1"/>
</dbReference>